<organism evidence="1 2">
    <name type="scientific">Stigmatella erecta</name>
    <dbReference type="NCBI Taxonomy" id="83460"/>
    <lineage>
        <taxon>Bacteria</taxon>
        <taxon>Pseudomonadati</taxon>
        <taxon>Myxococcota</taxon>
        <taxon>Myxococcia</taxon>
        <taxon>Myxococcales</taxon>
        <taxon>Cystobacterineae</taxon>
        <taxon>Archangiaceae</taxon>
        <taxon>Stigmatella</taxon>
    </lineage>
</organism>
<evidence type="ECO:0000313" key="2">
    <source>
        <dbReference type="Proteomes" id="UP000199181"/>
    </source>
</evidence>
<keyword evidence="1" id="KW-0808">Transferase</keyword>
<dbReference type="GO" id="GO:0016740">
    <property type="term" value="F:transferase activity"/>
    <property type="evidence" value="ECO:0007669"/>
    <property type="project" value="UniProtKB-KW"/>
</dbReference>
<accession>A0A1I0GP38</accession>
<dbReference type="InterPro" id="IPR014942">
    <property type="entry name" value="AbiEii"/>
</dbReference>
<evidence type="ECO:0000313" key="1">
    <source>
        <dbReference type="EMBL" id="SET72821.1"/>
    </source>
</evidence>
<dbReference type="Proteomes" id="UP000199181">
    <property type="component" value="Unassembled WGS sequence"/>
</dbReference>
<name>A0A1I0GP38_9BACT</name>
<gene>
    <name evidence="1" type="ORF">SAMN05443639_10489</name>
</gene>
<keyword evidence="2" id="KW-1185">Reference proteome</keyword>
<reference evidence="2" key="1">
    <citation type="submission" date="2016-10" db="EMBL/GenBank/DDBJ databases">
        <authorList>
            <person name="Varghese N."/>
            <person name="Submissions S."/>
        </authorList>
    </citation>
    <scope>NUCLEOTIDE SEQUENCE [LARGE SCALE GENOMIC DNA]</scope>
    <source>
        <strain evidence="2">DSM 16858</strain>
    </source>
</reference>
<dbReference type="Gene3D" id="3.10.450.620">
    <property type="entry name" value="JHP933, nucleotidyltransferase-like core domain"/>
    <property type="match status" value="1"/>
</dbReference>
<dbReference type="EMBL" id="FOIJ01000004">
    <property type="protein sequence ID" value="SET72821.1"/>
    <property type="molecule type" value="Genomic_DNA"/>
</dbReference>
<dbReference type="Pfam" id="PF08843">
    <property type="entry name" value="AbiEii"/>
    <property type="match status" value="1"/>
</dbReference>
<dbReference type="AlphaFoldDB" id="A0A1I0GP38"/>
<protein>
    <submittedName>
        <fullName evidence="1">Predicted nucleotidyltransferase component of viral defense system</fullName>
    </submittedName>
</protein>
<proteinExistence type="predicted"/>
<dbReference type="RefSeq" id="WP_093518681.1">
    <property type="nucleotide sequence ID" value="NZ_FOIJ01000004.1"/>
</dbReference>
<sequence>MKTAYPSVFQEIATWAASHNLSVTEARVRFVQYAVLRAIAGSRTLSSILVFKGGNALDFVWQPNRSTKDLDFSSTDPSLNEEALRRYLTQGLEQVRRALGVAFRVQRVERQPPGAEKTFVTYAVTIGYALPDEPRNQERIAKEQPCPNVVPLDISLNEPICDTQDIDVQGVNPLRVSTLEDIVAEKLRALLQQPIRNRNRRQDLLDIAVLLRADVSLDFARVAEYLKRKAEARGVRVSRAAFNSAEVKDRAQVDYAALKGSTRAAFIPFEEAFQQLVAFVGKLDIPEH</sequence>